<dbReference type="EMBL" id="LT549890">
    <property type="protein sequence ID" value="SAI85557.1"/>
    <property type="molecule type" value="Genomic_DNA"/>
</dbReference>
<dbReference type="PATRIC" id="fig|2287.9.peg.2099"/>
<reference evidence="3" key="1">
    <citation type="submission" date="2016-04" db="EMBL/GenBank/DDBJ databases">
        <authorList>
            <person name="Shah S.A."/>
            <person name="Garrett R.A."/>
        </authorList>
    </citation>
    <scope>NUCLEOTIDE SEQUENCE [LARGE SCALE GENOMIC DNA]</scope>
    <source>
        <strain evidence="3">ATCC 35091 / DSM 1616 / JCM 8930 / NBRC 15331 / P1</strain>
    </source>
</reference>
<dbReference type="InterPro" id="IPR011701">
    <property type="entry name" value="MFS"/>
</dbReference>
<keyword evidence="1" id="KW-0472">Membrane</keyword>
<feature type="transmembrane region" description="Helical" evidence="1">
    <location>
        <begin position="98"/>
        <end position="115"/>
    </location>
</feature>
<gene>
    <name evidence="2" type="ORF">SSOP1_2003</name>
</gene>
<proteinExistence type="predicted"/>
<feature type="transmembrane region" description="Helical" evidence="1">
    <location>
        <begin position="290"/>
        <end position="307"/>
    </location>
</feature>
<keyword evidence="1" id="KW-1133">Transmembrane helix</keyword>
<feature type="transmembrane region" description="Helical" evidence="1">
    <location>
        <begin position="347"/>
        <end position="366"/>
    </location>
</feature>
<dbReference type="SUPFAM" id="SSF103473">
    <property type="entry name" value="MFS general substrate transporter"/>
    <property type="match status" value="1"/>
</dbReference>
<feature type="transmembrane region" description="Helical" evidence="1">
    <location>
        <begin position="66"/>
        <end position="86"/>
    </location>
</feature>
<feature type="transmembrane region" description="Helical" evidence="1">
    <location>
        <begin position="224"/>
        <end position="248"/>
    </location>
</feature>
<evidence type="ECO:0000256" key="1">
    <source>
        <dbReference type="SAM" id="Phobius"/>
    </source>
</evidence>
<feature type="transmembrane region" description="Helical" evidence="1">
    <location>
        <begin position="372"/>
        <end position="398"/>
    </location>
</feature>
<sequence>MFTTFVSKFKFKLSTTYISTMDSSKHSLIYSAIILVLMTISARATNNMVTTTVPLLAKYSLQLSNSMVGLLSALLFTFNFIATTFINPELNSKLRKRAFVISNIIILLSLPLYYLSNVISIWIISIFAGIAFGLVMPNLITAASLANDKKSVERLLSLYSTSLSTSLILGPAIEVYLLTRYDYRDVFLWFIPIAVIGVIIASRIRFPDVKRESSGMSVIKNKGLMAASLSITTYNVPFAAFTTFLAILAKDRFNLPSFDAYFVFLPFYIMSFLTRLTMTIRPFENLRMPMLISIIITILGLFGLLYAPNYSIFLAVIALLGIPHGSIFPMATIMISRATSIAERNAVNSYFSAYNNLLFLIVPAIIGFVSEIIGLTFSISALVIPVAITAVVFFKMFWNDNIMVKR</sequence>
<dbReference type="GO" id="GO:0022857">
    <property type="term" value="F:transmembrane transporter activity"/>
    <property type="evidence" value="ECO:0007669"/>
    <property type="project" value="InterPro"/>
</dbReference>
<dbReference type="Gene3D" id="1.20.1250.20">
    <property type="entry name" value="MFS general substrate transporter like domains"/>
    <property type="match status" value="1"/>
</dbReference>
<feature type="transmembrane region" description="Helical" evidence="1">
    <location>
        <begin position="260"/>
        <end position="278"/>
    </location>
</feature>
<name>A0A157T2B9_SACSO</name>
<evidence type="ECO:0000313" key="2">
    <source>
        <dbReference type="EMBL" id="SAI85557.1"/>
    </source>
</evidence>
<feature type="transmembrane region" description="Helical" evidence="1">
    <location>
        <begin position="28"/>
        <end position="46"/>
    </location>
</feature>
<protein>
    <submittedName>
        <fullName evidence="2">MFS transporter</fullName>
    </submittedName>
</protein>
<evidence type="ECO:0000313" key="3">
    <source>
        <dbReference type="Proteomes" id="UP000076770"/>
    </source>
</evidence>
<accession>A0A157T2B9</accession>
<dbReference type="PANTHER" id="PTHR23531:SF1">
    <property type="entry name" value="QUINOLENE RESISTANCE PROTEIN NORA"/>
    <property type="match status" value="1"/>
</dbReference>
<organism evidence="2 3">
    <name type="scientific">Saccharolobus solfataricus</name>
    <name type="common">Sulfolobus solfataricus</name>
    <dbReference type="NCBI Taxonomy" id="2287"/>
    <lineage>
        <taxon>Archaea</taxon>
        <taxon>Thermoproteota</taxon>
        <taxon>Thermoprotei</taxon>
        <taxon>Sulfolobales</taxon>
        <taxon>Sulfolobaceae</taxon>
        <taxon>Saccharolobus</taxon>
    </lineage>
</organism>
<feature type="transmembrane region" description="Helical" evidence="1">
    <location>
        <begin position="186"/>
        <end position="204"/>
    </location>
</feature>
<dbReference type="Pfam" id="PF07690">
    <property type="entry name" value="MFS_1"/>
    <property type="match status" value="2"/>
</dbReference>
<dbReference type="InterPro" id="IPR036259">
    <property type="entry name" value="MFS_trans_sf"/>
</dbReference>
<feature type="transmembrane region" description="Helical" evidence="1">
    <location>
        <begin position="121"/>
        <end position="143"/>
    </location>
</feature>
<dbReference type="PANTHER" id="PTHR23531">
    <property type="entry name" value="QUINOLENE RESISTANCE PROTEIN NORA"/>
    <property type="match status" value="1"/>
</dbReference>
<dbReference type="Proteomes" id="UP000076770">
    <property type="component" value="Chromosome i"/>
</dbReference>
<feature type="transmembrane region" description="Helical" evidence="1">
    <location>
        <begin position="155"/>
        <end position="174"/>
    </location>
</feature>
<dbReference type="InterPro" id="IPR052714">
    <property type="entry name" value="MFS_Exporter"/>
</dbReference>
<dbReference type="AlphaFoldDB" id="A0A157T2B9"/>
<keyword evidence="1" id="KW-0812">Transmembrane</keyword>
<feature type="transmembrane region" description="Helical" evidence="1">
    <location>
        <begin position="313"/>
        <end position="335"/>
    </location>
</feature>